<dbReference type="PRINTS" id="PR00625">
    <property type="entry name" value="JDOMAIN"/>
</dbReference>
<dbReference type="CDD" id="cd06257">
    <property type="entry name" value="DnaJ"/>
    <property type="match status" value="1"/>
</dbReference>
<comment type="caution">
    <text evidence="3">The sequence shown here is derived from an EMBL/GenBank/DDBJ whole genome shotgun (WGS) entry which is preliminary data.</text>
</comment>
<proteinExistence type="predicted"/>
<evidence type="ECO:0000259" key="2">
    <source>
        <dbReference type="PROSITE" id="PS50076"/>
    </source>
</evidence>
<protein>
    <submittedName>
        <fullName evidence="3">DnaJ domain-containing protein</fullName>
    </submittedName>
</protein>
<dbReference type="PROSITE" id="PS50076">
    <property type="entry name" value="DNAJ_2"/>
    <property type="match status" value="1"/>
</dbReference>
<name>A0A9X1ZX17_9BURK</name>
<reference evidence="3" key="1">
    <citation type="submission" date="2022-01" db="EMBL/GenBank/DDBJ databases">
        <title>Genome sequence and assembly of Parabukholderia sp. RG36.</title>
        <authorList>
            <person name="Chhetri G."/>
        </authorList>
    </citation>
    <scope>NUCLEOTIDE SEQUENCE</scope>
    <source>
        <strain evidence="3">RG36</strain>
    </source>
</reference>
<dbReference type="Proteomes" id="UP001139308">
    <property type="component" value="Unassembled WGS sequence"/>
</dbReference>
<dbReference type="SMART" id="SM00271">
    <property type="entry name" value="DnaJ"/>
    <property type="match status" value="1"/>
</dbReference>
<evidence type="ECO:0000313" key="4">
    <source>
        <dbReference type="Proteomes" id="UP001139308"/>
    </source>
</evidence>
<dbReference type="EMBL" id="JAKLJA010000037">
    <property type="protein sequence ID" value="MCG5077492.1"/>
    <property type="molecule type" value="Genomic_DNA"/>
</dbReference>
<evidence type="ECO:0000313" key="3">
    <source>
        <dbReference type="EMBL" id="MCG5077492.1"/>
    </source>
</evidence>
<dbReference type="Pfam" id="PF00226">
    <property type="entry name" value="DnaJ"/>
    <property type="match status" value="1"/>
</dbReference>
<accession>A0A9X1ZX17</accession>
<sequence length="116" mass="12902">MKIAILAIAALVGFWVVGAIIEQFQKKAPKAASSSSSNPGSGPEEPPRADPIEEACRVLQLNRPFTTEQLRAAYRQRMSQYHPDKVSSLGPEFRELAESKSKEINRAFDLLARFSR</sequence>
<dbReference type="AlphaFoldDB" id="A0A9X1ZX17"/>
<feature type="region of interest" description="Disordered" evidence="1">
    <location>
        <begin position="28"/>
        <end position="53"/>
    </location>
</feature>
<dbReference type="SUPFAM" id="SSF46565">
    <property type="entry name" value="Chaperone J-domain"/>
    <property type="match status" value="1"/>
</dbReference>
<dbReference type="InterPro" id="IPR036869">
    <property type="entry name" value="J_dom_sf"/>
</dbReference>
<evidence type="ECO:0000256" key="1">
    <source>
        <dbReference type="SAM" id="MobiDB-lite"/>
    </source>
</evidence>
<feature type="compositionally biased region" description="Low complexity" evidence="1">
    <location>
        <begin position="30"/>
        <end position="43"/>
    </location>
</feature>
<organism evidence="3 4">
    <name type="scientific">Paraburkholderia tagetis</name>
    <dbReference type="NCBI Taxonomy" id="2913261"/>
    <lineage>
        <taxon>Bacteria</taxon>
        <taxon>Pseudomonadati</taxon>
        <taxon>Pseudomonadota</taxon>
        <taxon>Betaproteobacteria</taxon>
        <taxon>Burkholderiales</taxon>
        <taxon>Burkholderiaceae</taxon>
        <taxon>Paraburkholderia</taxon>
    </lineage>
</organism>
<dbReference type="InterPro" id="IPR001623">
    <property type="entry name" value="DnaJ_domain"/>
</dbReference>
<feature type="domain" description="J" evidence="2">
    <location>
        <begin position="54"/>
        <end position="116"/>
    </location>
</feature>
<dbReference type="Gene3D" id="1.10.287.110">
    <property type="entry name" value="DnaJ domain"/>
    <property type="match status" value="1"/>
</dbReference>
<dbReference type="RefSeq" id="WP_238467392.1">
    <property type="nucleotide sequence ID" value="NZ_JAKLJA010000037.1"/>
</dbReference>
<gene>
    <name evidence="3" type="ORF">L5014_29825</name>
</gene>
<keyword evidence="4" id="KW-1185">Reference proteome</keyword>